<evidence type="ECO:0000313" key="3">
    <source>
        <dbReference type="EMBL" id="REC73611.1"/>
    </source>
</evidence>
<proteinExistence type="predicted"/>
<gene>
    <name evidence="3" type="ORF">DRF57_17060</name>
    <name evidence="2" type="ORF">J2787_000313</name>
</gene>
<evidence type="ECO:0000313" key="2">
    <source>
        <dbReference type="EMBL" id="MDR6524943.1"/>
    </source>
</evidence>
<keyword evidence="1" id="KW-0812">Transmembrane</keyword>
<dbReference type="EMBL" id="QNUF01000022">
    <property type="protein sequence ID" value="REC73611.1"/>
    <property type="molecule type" value="Genomic_DNA"/>
</dbReference>
<accession>A0AAE4C0X5</accession>
<reference evidence="3 4" key="1">
    <citation type="journal article" date="2010" name="Syst. Appl. Microbiol.">
        <title>Four new species of Chryseobacterium from the rhizosphere of coastal sand dune plants, Chryseobacterium elymi sp. nov., Chryseobacterium hagamense sp. nov., Chryseobacterium lathyri sp. nov. and Chryseobacterium rhizosphaerae sp. nov.</title>
        <authorList>
            <person name="Cho S.H."/>
            <person name="Lee K.S."/>
            <person name="Shin D.S."/>
            <person name="Han J.H."/>
            <person name="Park K.S."/>
            <person name="Lee C.H."/>
            <person name="Park K.H."/>
            <person name="Kim S.B."/>
        </authorList>
    </citation>
    <scope>NUCLEOTIDE SEQUENCE [LARGE SCALE GENOMIC DNA]</scope>
    <source>
        <strain evidence="3 4">KCTC 22548</strain>
    </source>
</reference>
<sequence length="82" mass="9466">MKNTKLSGLSIDELTKEDKKRSAIFISYCIIIGIMIGASIYATIKNGFSVISLLSIFFIPMYLIIWNNYREVRKEIRSRKSN</sequence>
<evidence type="ECO:0000313" key="4">
    <source>
        <dbReference type="Proteomes" id="UP000256491"/>
    </source>
</evidence>
<comment type="caution">
    <text evidence="2">The sequence shown here is derived from an EMBL/GenBank/DDBJ whole genome shotgun (WGS) entry which is preliminary data.</text>
</comment>
<evidence type="ECO:0008006" key="6">
    <source>
        <dbReference type="Google" id="ProtNLM"/>
    </source>
</evidence>
<keyword evidence="4" id="KW-1185">Reference proteome</keyword>
<organism evidence="2 5">
    <name type="scientific">Chryseobacterium rhizosphaerae</name>
    <dbReference type="NCBI Taxonomy" id="395937"/>
    <lineage>
        <taxon>Bacteria</taxon>
        <taxon>Pseudomonadati</taxon>
        <taxon>Bacteroidota</taxon>
        <taxon>Flavobacteriia</taxon>
        <taxon>Flavobacteriales</taxon>
        <taxon>Weeksellaceae</taxon>
        <taxon>Chryseobacterium group</taxon>
        <taxon>Chryseobacterium</taxon>
    </lineage>
</organism>
<reference evidence="3" key="2">
    <citation type="submission" date="2018-06" db="EMBL/GenBank/DDBJ databases">
        <authorList>
            <person name="Newman J.D."/>
            <person name="Hugo C.J."/>
            <person name="Kriek I.-M."/>
            <person name="Nel L."/>
        </authorList>
    </citation>
    <scope>NUCLEOTIDE SEQUENCE</scope>
    <source>
        <strain evidence="3">KCTC 22548</strain>
    </source>
</reference>
<evidence type="ECO:0000313" key="5">
    <source>
        <dbReference type="Proteomes" id="UP001184861"/>
    </source>
</evidence>
<keyword evidence="1" id="KW-1133">Transmembrane helix</keyword>
<feature type="transmembrane region" description="Helical" evidence="1">
    <location>
        <begin position="50"/>
        <end position="69"/>
    </location>
</feature>
<protein>
    <recommendedName>
        <fullName evidence="6">FUSC family protein</fullName>
    </recommendedName>
</protein>
<dbReference type="AlphaFoldDB" id="A0AAE4C0X5"/>
<dbReference type="Proteomes" id="UP001184861">
    <property type="component" value="Unassembled WGS sequence"/>
</dbReference>
<keyword evidence="1" id="KW-0472">Membrane</keyword>
<feature type="transmembrane region" description="Helical" evidence="1">
    <location>
        <begin position="23"/>
        <end position="44"/>
    </location>
</feature>
<name>A0AAE4C0X5_9FLAO</name>
<reference evidence="2" key="3">
    <citation type="submission" date="2023-07" db="EMBL/GenBank/DDBJ databases">
        <title>Sorghum-associated microbial communities from plants grown in Nebraska, USA.</title>
        <authorList>
            <person name="Schachtman D."/>
        </authorList>
    </citation>
    <scope>NUCLEOTIDE SEQUENCE</scope>
    <source>
        <strain evidence="2">DS2360</strain>
    </source>
</reference>
<dbReference type="EMBL" id="JAVDQY010000001">
    <property type="protein sequence ID" value="MDR6524943.1"/>
    <property type="molecule type" value="Genomic_DNA"/>
</dbReference>
<evidence type="ECO:0000256" key="1">
    <source>
        <dbReference type="SAM" id="Phobius"/>
    </source>
</evidence>
<dbReference type="RefSeq" id="WP_047495439.1">
    <property type="nucleotide sequence ID" value="NZ_BJYH01000046.1"/>
</dbReference>
<dbReference type="Proteomes" id="UP000256491">
    <property type="component" value="Unassembled WGS sequence"/>
</dbReference>